<name>A0ACB8D5J8_DERSI</name>
<evidence type="ECO:0000313" key="1">
    <source>
        <dbReference type="EMBL" id="KAH7959534.1"/>
    </source>
</evidence>
<accession>A0ACB8D5J8</accession>
<keyword evidence="2" id="KW-1185">Reference proteome</keyword>
<reference evidence="1" key="1">
    <citation type="submission" date="2020-05" db="EMBL/GenBank/DDBJ databases">
        <title>Large-scale comparative analyses of tick genomes elucidate their genetic diversity and vector capacities.</title>
        <authorList>
            <person name="Jia N."/>
            <person name="Wang J."/>
            <person name="Shi W."/>
            <person name="Du L."/>
            <person name="Sun Y."/>
            <person name="Zhan W."/>
            <person name="Jiang J."/>
            <person name="Wang Q."/>
            <person name="Zhang B."/>
            <person name="Ji P."/>
            <person name="Sakyi L.B."/>
            <person name="Cui X."/>
            <person name="Yuan T."/>
            <person name="Jiang B."/>
            <person name="Yang W."/>
            <person name="Lam T.T.-Y."/>
            <person name="Chang Q."/>
            <person name="Ding S."/>
            <person name="Wang X."/>
            <person name="Zhu J."/>
            <person name="Ruan X."/>
            <person name="Zhao L."/>
            <person name="Wei J."/>
            <person name="Que T."/>
            <person name="Du C."/>
            <person name="Cheng J."/>
            <person name="Dai P."/>
            <person name="Han X."/>
            <person name="Huang E."/>
            <person name="Gao Y."/>
            <person name="Liu J."/>
            <person name="Shao H."/>
            <person name="Ye R."/>
            <person name="Li L."/>
            <person name="Wei W."/>
            <person name="Wang X."/>
            <person name="Wang C."/>
            <person name="Yang T."/>
            <person name="Huo Q."/>
            <person name="Li W."/>
            <person name="Guo W."/>
            <person name="Chen H."/>
            <person name="Zhou L."/>
            <person name="Ni X."/>
            <person name="Tian J."/>
            <person name="Zhou Y."/>
            <person name="Sheng Y."/>
            <person name="Liu T."/>
            <person name="Pan Y."/>
            <person name="Xia L."/>
            <person name="Li J."/>
            <person name="Zhao F."/>
            <person name="Cao W."/>
        </authorList>
    </citation>
    <scope>NUCLEOTIDE SEQUENCE</scope>
    <source>
        <strain evidence="1">Dsil-2018</strain>
    </source>
</reference>
<evidence type="ECO:0000313" key="2">
    <source>
        <dbReference type="Proteomes" id="UP000821865"/>
    </source>
</evidence>
<proteinExistence type="predicted"/>
<dbReference type="Proteomes" id="UP000821865">
    <property type="component" value="Chromosome 3"/>
</dbReference>
<sequence length="232" mass="25355">MVGSISGIIRDEVQQALHSHRHPFIPNMHYQRKGMQLKVILVGLAIFGLMVAESGAMPASSASEAEARADPETAERAEQSNAEEARISEACMASLFDKDWFARRIGTYQRASRHQLFWQYYTRKPGSTSGVCHLEKEAQQRDDARRRSPIQKDGDCEAPAEPDRRGTSSKSDAETPGSLTTGDPRLKQSGAMPASSASEAEARADPETVERAEQSNAEEARISEACMASLCG</sequence>
<dbReference type="EMBL" id="CM023472">
    <property type="protein sequence ID" value="KAH7959534.1"/>
    <property type="molecule type" value="Genomic_DNA"/>
</dbReference>
<gene>
    <name evidence="1" type="ORF">HPB49_011648</name>
</gene>
<comment type="caution">
    <text evidence="1">The sequence shown here is derived from an EMBL/GenBank/DDBJ whole genome shotgun (WGS) entry which is preliminary data.</text>
</comment>
<organism evidence="1 2">
    <name type="scientific">Dermacentor silvarum</name>
    <name type="common">Tick</name>
    <dbReference type="NCBI Taxonomy" id="543639"/>
    <lineage>
        <taxon>Eukaryota</taxon>
        <taxon>Metazoa</taxon>
        <taxon>Ecdysozoa</taxon>
        <taxon>Arthropoda</taxon>
        <taxon>Chelicerata</taxon>
        <taxon>Arachnida</taxon>
        <taxon>Acari</taxon>
        <taxon>Parasitiformes</taxon>
        <taxon>Ixodida</taxon>
        <taxon>Ixodoidea</taxon>
        <taxon>Ixodidae</taxon>
        <taxon>Rhipicephalinae</taxon>
        <taxon>Dermacentor</taxon>
    </lineage>
</organism>
<protein>
    <submittedName>
        <fullName evidence="1">Uncharacterized protein</fullName>
    </submittedName>
</protein>